<dbReference type="AlphaFoldDB" id="A0A699X627"/>
<protein>
    <submittedName>
        <fullName evidence="1">Uncharacterized protein</fullName>
    </submittedName>
</protein>
<comment type="caution">
    <text evidence="1">The sequence shown here is derived from an EMBL/GenBank/DDBJ whole genome shotgun (WGS) entry which is preliminary data.</text>
</comment>
<gene>
    <name evidence="1" type="ORF">Tci_925879</name>
</gene>
<reference evidence="1" key="1">
    <citation type="journal article" date="2019" name="Sci. Rep.">
        <title>Draft genome of Tanacetum cinerariifolium, the natural source of mosquito coil.</title>
        <authorList>
            <person name="Yamashiro T."/>
            <person name="Shiraishi A."/>
            <person name="Satake H."/>
            <person name="Nakayama K."/>
        </authorList>
    </citation>
    <scope>NUCLEOTIDE SEQUENCE</scope>
</reference>
<proteinExistence type="predicted"/>
<dbReference type="EMBL" id="BKCJ011799860">
    <property type="protein sequence ID" value="GFD53910.1"/>
    <property type="molecule type" value="Genomic_DNA"/>
</dbReference>
<sequence length="94" mass="9304">YVVEVGVVVLGGGPIVVGIHKVGGGRVAVALFAVVGFDAQPAGVFLEVVAAGHGFVGQRAGATVGRGKRGRGRRGVLDNGIAQHHVAGVGIDVD</sequence>
<evidence type="ECO:0000313" key="1">
    <source>
        <dbReference type="EMBL" id="GFD53910.1"/>
    </source>
</evidence>
<feature type="non-terminal residue" evidence="1">
    <location>
        <position position="1"/>
    </location>
</feature>
<accession>A0A699X627</accession>
<name>A0A699X627_TANCI</name>
<organism evidence="1">
    <name type="scientific">Tanacetum cinerariifolium</name>
    <name type="common">Dalmatian daisy</name>
    <name type="synonym">Chrysanthemum cinerariifolium</name>
    <dbReference type="NCBI Taxonomy" id="118510"/>
    <lineage>
        <taxon>Eukaryota</taxon>
        <taxon>Viridiplantae</taxon>
        <taxon>Streptophyta</taxon>
        <taxon>Embryophyta</taxon>
        <taxon>Tracheophyta</taxon>
        <taxon>Spermatophyta</taxon>
        <taxon>Magnoliopsida</taxon>
        <taxon>eudicotyledons</taxon>
        <taxon>Gunneridae</taxon>
        <taxon>Pentapetalae</taxon>
        <taxon>asterids</taxon>
        <taxon>campanulids</taxon>
        <taxon>Asterales</taxon>
        <taxon>Asteraceae</taxon>
        <taxon>Asteroideae</taxon>
        <taxon>Anthemideae</taxon>
        <taxon>Anthemidinae</taxon>
        <taxon>Tanacetum</taxon>
    </lineage>
</organism>
<feature type="non-terminal residue" evidence="1">
    <location>
        <position position="94"/>
    </location>
</feature>